<dbReference type="STRING" id="1194695.A0A5A7TXH4"/>
<dbReference type="PANTHER" id="PTHR46136">
    <property type="entry name" value="TRANSCRIPTION FACTOR GTE8"/>
    <property type="match status" value="1"/>
</dbReference>
<protein>
    <submittedName>
        <fullName evidence="1">Nuclear protein X1 isoform 3</fullName>
    </submittedName>
</protein>
<reference evidence="1 2" key="1">
    <citation type="submission" date="2019-08" db="EMBL/GenBank/DDBJ databases">
        <title>Draft genome sequences of two oriental melons (Cucumis melo L. var makuwa).</title>
        <authorList>
            <person name="Kwon S.-Y."/>
        </authorList>
    </citation>
    <scope>NUCLEOTIDE SEQUENCE [LARGE SCALE GENOMIC DNA]</scope>
    <source>
        <strain evidence="2">cv. SW 3</strain>
        <tissue evidence="1">Leaf</tissue>
    </source>
</reference>
<dbReference type="EMBL" id="SSTE01013041">
    <property type="protein sequence ID" value="KAA0047890.1"/>
    <property type="molecule type" value="Genomic_DNA"/>
</dbReference>
<evidence type="ECO:0000313" key="2">
    <source>
        <dbReference type="Proteomes" id="UP000321393"/>
    </source>
</evidence>
<evidence type="ECO:0000313" key="1">
    <source>
        <dbReference type="EMBL" id="KAA0047890.1"/>
    </source>
</evidence>
<proteinExistence type="predicted"/>
<dbReference type="AlphaFoldDB" id="A0A5A7TXH4"/>
<organism evidence="1 2">
    <name type="scientific">Cucumis melo var. makuwa</name>
    <name type="common">Oriental melon</name>
    <dbReference type="NCBI Taxonomy" id="1194695"/>
    <lineage>
        <taxon>Eukaryota</taxon>
        <taxon>Viridiplantae</taxon>
        <taxon>Streptophyta</taxon>
        <taxon>Embryophyta</taxon>
        <taxon>Tracheophyta</taxon>
        <taxon>Spermatophyta</taxon>
        <taxon>Magnoliopsida</taxon>
        <taxon>eudicotyledons</taxon>
        <taxon>Gunneridae</taxon>
        <taxon>Pentapetalae</taxon>
        <taxon>rosids</taxon>
        <taxon>fabids</taxon>
        <taxon>Cucurbitales</taxon>
        <taxon>Cucurbitaceae</taxon>
        <taxon>Benincaseae</taxon>
        <taxon>Cucumis</taxon>
    </lineage>
</organism>
<accession>A0A5A7TXH4</accession>
<gene>
    <name evidence="1" type="ORF">E6C27_scaffold133G001650</name>
</gene>
<dbReference type="Proteomes" id="UP000321393">
    <property type="component" value="Unassembled WGS sequence"/>
</dbReference>
<comment type="caution">
    <text evidence="1">The sequence shown here is derived from an EMBL/GenBank/DDBJ whole genome shotgun (WGS) entry which is preliminary data.</text>
</comment>
<dbReference type="InterPro" id="IPR052442">
    <property type="entry name" value="Env_Response_Regulator"/>
</dbReference>
<sequence>MSGKHLPTQSSTWGQTSGEVSRDRLSRRCVGHASRKPLSTLCWSCVGKASVDVVFPDANNDVGKASPDRLYRAALLRNQFADTILKAREKHLKMFLQGDKRDPEKVRMEREELERWKREGWRRATDGGRLKLKLQSRRRTTTKMEGTTASYGQRQFLSSPNPFPFVFNSV</sequence>
<dbReference type="OrthoDB" id="1702971at2759"/>
<name>A0A5A7TXH4_CUCMM</name>
<dbReference type="PANTHER" id="PTHR46136:SF33">
    <property type="entry name" value="TRANSCRIPTION FACTOR GTE10"/>
    <property type="match status" value="1"/>
</dbReference>